<keyword evidence="6 9" id="KW-0804">Transcription</keyword>
<feature type="compositionally biased region" description="Polar residues" evidence="10">
    <location>
        <begin position="332"/>
        <end position="355"/>
    </location>
</feature>
<evidence type="ECO:0000256" key="5">
    <source>
        <dbReference type="ARBA" id="ARBA00023159"/>
    </source>
</evidence>
<evidence type="ECO:0000256" key="6">
    <source>
        <dbReference type="ARBA" id="ARBA00023163"/>
    </source>
</evidence>
<evidence type="ECO:0000256" key="7">
    <source>
        <dbReference type="ARBA" id="ARBA00023242"/>
    </source>
</evidence>
<feature type="region of interest" description="Disordered" evidence="10">
    <location>
        <begin position="225"/>
        <end position="355"/>
    </location>
</feature>
<dbReference type="GO" id="GO:0016592">
    <property type="term" value="C:mediator complex"/>
    <property type="evidence" value="ECO:0007669"/>
    <property type="project" value="InterPro"/>
</dbReference>
<name>A0AA43QTI9_9LECA</name>
<evidence type="ECO:0000313" key="11">
    <source>
        <dbReference type="EMBL" id="MDI1490598.1"/>
    </source>
</evidence>
<evidence type="ECO:0000256" key="3">
    <source>
        <dbReference type="ARBA" id="ARBA00019615"/>
    </source>
</evidence>
<reference evidence="11" key="1">
    <citation type="journal article" date="2023" name="Genome Biol. Evol.">
        <title>First Whole Genome Sequence and Flow Cytometry Genome Size Data for the Lichen-Forming Fungus Ramalina farinacea (Ascomycota).</title>
        <authorList>
            <person name="Llewellyn T."/>
            <person name="Mian S."/>
            <person name="Hill R."/>
            <person name="Leitch I.J."/>
            <person name="Gaya E."/>
        </authorList>
    </citation>
    <scope>NUCLEOTIDE SEQUENCE</scope>
    <source>
        <strain evidence="11">LIQ254RAFAR</strain>
    </source>
</reference>
<dbReference type="EMBL" id="JAPUFD010000012">
    <property type="protein sequence ID" value="MDI1490598.1"/>
    <property type="molecule type" value="Genomic_DNA"/>
</dbReference>
<dbReference type="AlphaFoldDB" id="A0AA43QTI9"/>
<feature type="compositionally biased region" description="Polar residues" evidence="10">
    <location>
        <begin position="1"/>
        <end position="27"/>
    </location>
</feature>
<evidence type="ECO:0000256" key="9">
    <source>
        <dbReference type="RuleBase" id="RU364151"/>
    </source>
</evidence>
<dbReference type="Pfam" id="PF08633">
    <property type="entry name" value="Rox3"/>
    <property type="match status" value="1"/>
</dbReference>
<evidence type="ECO:0000256" key="1">
    <source>
        <dbReference type="ARBA" id="ARBA00004123"/>
    </source>
</evidence>
<comment type="subunit">
    <text evidence="9">Component of the Mediator complex.</text>
</comment>
<protein>
    <recommendedName>
        <fullName evidence="3 9">Mediator of RNA polymerase II transcription subunit 19</fullName>
    </recommendedName>
    <alternativeName>
        <fullName evidence="8 9">Mediator complex subunit 19</fullName>
    </alternativeName>
</protein>
<feature type="compositionally biased region" description="Pro residues" evidence="10">
    <location>
        <begin position="31"/>
        <end position="43"/>
    </location>
</feature>
<evidence type="ECO:0000313" key="12">
    <source>
        <dbReference type="Proteomes" id="UP001161017"/>
    </source>
</evidence>
<evidence type="ECO:0000256" key="2">
    <source>
        <dbReference type="ARBA" id="ARBA00009259"/>
    </source>
</evidence>
<sequence>MDVQQRPSAPVLQNNAMSDLPNPTTIKSPQKRPPSPTPAPSGPAPSDSVKEPTLSPLDGAAEATSAPSHPTPSQKEVGALAPPSPQIPRDHDWSQTLQAHIPSQTSHLSTNLISVMGLDPLAATVARTDPLTGEKINKMRKSYEGQIKTLGLAGKNKSIKHEEAVASGAKGMMSLAEMSQWPEEEWQNQKVHGKNVQQGLSEAIKGKLESAFQLLPGPVPEGNKWEDILGISDRPNPNTAAGKSRKDAKVNGKAVENAPAPAGPTNGATGEPIRARRNTKKRRYDDGSFEGYGEGFVDDEMDLEGYESGETYTSKNSRGSRGDKKRRKTKDFSNSPTGGHGGSSRTPSFNTYGGR</sequence>
<evidence type="ECO:0000256" key="8">
    <source>
        <dbReference type="ARBA" id="ARBA00032018"/>
    </source>
</evidence>
<organism evidence="11 12">
    <name type="scientific">Ramalina farinacea</name>
    <dbReference type="NCBI Taxonomy" id="258253"/>
    <lineage>
        <taxon>Eukaryota</taxon>
        <taxon>Fungi</taxon>
        <taxon>Dikarya</taxon>
        <taxon>Ascomycota</taxon>
        <taxon>Pezizomycotina</taxon>
        <taxon>Lecanoromycetes</taxon>
        <taxon>OSLEUM clade</taxon>
        <taxon>Lecanoromycetidae</taxon>
        <taxon>Lecanorales</taxon>
        <taxon>Lecanorineae</taxon>
        <taxon>Ramalinaceae</taxon>
        <taxon>Ramalina</taxon>
    </lineage>
</organism>
<proteinExistence type="inferred from homology"/>
<accession>A0AA43QTI9</accession>
<keyword evidence="4 9" id="KW-0805">Transcription regulation</keyword>
<feature type="compositionally biased region" description="Low complexity" evidence="10">
    <location>
        <begin position="256"/>
        <end position="272"/>
    </location>
</feature>
<feature type="region of interest" description="Disordered" evidence="10">
    <location>
        <begin position="1"/>
        <end position="91"/>
    </location>
</feature>
<feature type="compositionally biased region" description="Polar residues" evidence="10">
    <location>
        <begin position="65"/>
        <end position="74"/>
    </location>
</feature>
<comment type="similarity">
    <text evidence="2 9">Belongs to the Mediator complex subunit 19 family.</text>
</comment>
<keyword evidence="7 9" id="KW-0539">Nucleus</keyword>
<keyword evidence="5 9" id="KW-0010">Activator</keyword>
<dbReference type="GO" id="GO:0003712">
    <property type="term" value="F:transcription coregulator activity"/>
    <property type="evidence" value="ECO:0007669"/>
    <property type="project" value="InterPro"/>
</dbReference>
<evidence type="ECO:0000256" key="10">
    <source>
        <dbReference type="SAM" id="MobiDB-lite"/>
    </source>
</evidence>
<dbReference type="InterPro" id="IPR013942">
    <property type="entry name" value="Mediator_Med19_fun"/>
</dbReference>
<comment type="caution">
    <text evidence="11">The sequence shown here is derived from an EMBL/GenBank/DDBJ whole genome shotgun (WGS) entry which is preliminary data.</text>
</comment>
<dbReference type="GO" id="GO:0006357">
    <property type="term" value="P:regulation of transcription by RNA polymerase II"/>
    <property type="evidence" value="ECO:0007669"/>
    <property type="project" value="InterPro"/>
</dbReference>
<comment type="subcellular location">
    <subcellularLocation>
        <location evidence="1 9">Nucleus</location>
    </subcellularLocation>
</comment>
<keyword evidence="12" id="KW-1185">Reference proteome</keyword>
<comment type="function">
    <text evidence="9">Component of the Mediator complex, a coactivator involved in the regulated transcription of nearly all RNA polymerase II-dependent genes. Mediator functions as a bridge to convey information from gene-specific regulatory proteins to the basal RNA polymerase II transcription machinery. Mediator is recruited to promoters by direct interactions with regulatory proteins and serves as a scaffold for the assembly of a functional preinitiation complex with RNA polymerase II and the general transcription factors.</text>
</comment>
<dbReference type="Proteomes" id="UP001161017">
    <property type="component" value="Unassembled WGS sequence"/>
</dbReference>
<evidence type="ECO:0000256" key="4">
    <source>
        <dbReference type="ARBA" id="ARBA00023015"/>
    </source>
</evidence>
<feature type="compositionally biased region" description="Acidic residues" evidence="10">
    <location>
        <begin position="296"/>
        <end position="307"/>
    </location>
</feature>
<gene>
    <name evidence="9" type="primary">MED19</name>
    <name evidence="11" type="ORF">OHK93_001802</name>
</gene>